<dbReference type="OrthoDB" id="3342934at2759"/>
<sequence>MQLTTSFVALASLFAFAAAESHTVTFTNNCGSGTPTLVSQNGSILSTGQKFTSNGPLNGALAYLQSGTQCGLNGDSCTTVETTLKNPTTPGGGSGTDITLVPPHKFSVTSGFQYTNGCSGGETCSSANCPGAFTNATNGKIVSCQTDNVGVTINLILACPLC</sequence>
<proteinExistence type="predicted"/>
<reference evidence="2" key="1">
    <citation type="submission" date="2020-11" db="EMBL/GenBank/DDBJ databases">
        <authorList>
            <consortium name="DOE Joint Genome Institute"/>
            <person name="Ahrendt S."/>
            <person name="Riley R."/>
            <person name="Andreopoulos W."/>
            <person name="Labutti K."/>
            <person name="Pangilinan J."/>
            <person name="Ruiz-Duenas F.J."/>
            <person name="Barrasa J.M."/>
            <person name="Sanchez-Garcia M."/>
            <person name="Camarero S."/>
            <person name="Miyauchi S."/>
            <person name="Serrano A."/>
            <person name="Linde D."/>
            <person name="Babiker R."/>
            <person name="Drula E."/>
            <person name="Ayuso-Fernandez I."/>
            <person name="Pacheco R."/>
            <person name="Padilla G."/>
            <person name="Ferreira P."/>
            <person name="Barriuso J."/>
            <person name="Kellner H."/>
            <person name="Castanera R."/>
            <person name="Alfaro M."/>
            <person name="Ramirez L."/>
            <person name="Pisabarro A.G."/>
            <person name="Kuo A."/>
            <person name="Tritt A."/>
            <person name="Lipzen A."/>
            <person name="He G."/>
            <person name="Yan M."/>
            <person name="Ng V."/>
            <person name="Cullen D."/>
            <person name="Martin F."/>
            <person name="Rosso M.-N."/>
            <person name="Henrissat B."/>
            <person name="Hibbett D."/>
            <person name="Martinez A.T."/>
            <person name="Grigoriev I.V."/>
        </authorList>
    </citation>
    <scope>NUCLEOTIDE SEQUENCE</scope>
    <source>
        <strain evidence="2">AH 40177</strain>
    </source>
</reference>
<organism evidence="2 3">
    <name type="scientific">Rhodocollybia butyracea</name>
    <dbReference type="NCBI Taxonomy" id="206335"/>
    <lineage>
        <taxon>Eukaryota</taxon>
        <taxon>Fungi</taxon>
        <taxon>Dikarya</taxon>
        <taxon>Basidiomycota</taxon>
        <taxon>Agaricomycotina</taxon>
        <taxon>Agaricomycetes</taxon>
        <taxon>Agaricomycetidae</taxon>
        <taxon>Agaricales</taxon>
        <taxon>Marasmiineae</taxon>
        <taxon>Omphalotaceae</taxon>
        <taxon>Rhodocollybia</taxon>
    </lineage>
</organism>
<evidence type="ECO:0008006" key="4">
    <source>
        <dbReference type="Google" id="ProtNLM"/>
    </source>
</evidence>
<keyword evidence="3" id="KW-1185">Reference proteome</keyword>
<evidence type="ECO:0000256" key="1">
    <source>
        <dbReference type="SAM" id="SignalP"/>
    </source>
</evidence>
<dbReference type="EMBL" id="JADNRY010000020">
    <property type="protein sequence ID" value="KAF9073134.1"/>
    <property type="molecule type" value="Genomic_DNA"/>
</dbReference>
<dbReference type="AlphaFoldDB" id="A0A9P5Q1I5"/>
<comment type="caution">
    <text evidence="2">The sequence shown here is derived from an EMBL/GenBank/DDBJ whole genome shotgun (WGS) entry which is preliminary data.</text>
</comment>
<protein>
    <recommendedName>
        <fullName evidence="4">Glycopeptide</fullName>
    </recommendedName>
</protein>
<feature type="chain" id="PRO_5040452149" description="Glycopeptide" evidence="1">
    <location>
        <begin position="20"/>
        <end position="162"/>
    </location>
</feature>
<name>A0A9P5Q1I5_9AGAR</name>
<keyword evidence="1" id="KW-0732">Signal</keyword>
<gene>
    <name evidence="2" type="ORF">BDP27DRAFT_1216539</name>
</gene>
<dbReference type="Proteomes" id="UP000772434">
    <property type="component" value="Unassembled WGS sequence"/>
</dbReference>
<evidence type="ECO:0000313" key="3">
    <source>
        <dbReference type="Proteomes" id="UP000772434"/>
    </source>
</evidence>
<evidence type="ECO:0000313" key="2">
    <source>
        <dbReference type="EMBL" id="KAF9073134.1"/>
    </source>
</evidence>
<accession>A0A9P5Q1I5</accession>
<feature type="signal peptide" evidence="1">
    <location>
        <begin position="1"/>
        <end position="19"/>
    </location>
</feature>